<protein>
    <submittedName>
        <fullName evidence="1">Uncharacterized protein</fullName>
    </submittedName>
</protein>
<reference evidence="1 2" key="1">
    <citation type="journal article" date="2013" name="Genome Announc.">
        <title>Draft Genome Sequence of Rhodococcus opacus Strain M213 Shows a Diverse Catabolic Potential.</title>
        <authorList>
            <person name="Pathak A."/>
            <person name="Green S.J."/>
            <person name="Ogram A."/>
            <person name="Chauhan A."/>
        </authorList>
    </citation>
    <scope>NUCLEOTIDE SEQUENCE [LARGE SCALE GENOMIC DNA]</scope>
    <source>
        <strain evidence="1 2">M213</strain>
    </source>
</reference>
<organism evidence="1 2">
    <name type="scientific">Rhodococcus opacus M213</name>
    <dbReference type="NCBI Taxonomy" id="1129896"/>
    <lineage>
        <taxon>Bacteria</taxon>
        <taxon>Bacillati</taxon>
        <taxon>Actinomycetota</taxon>
        <taxon>Actinomycetes</taxon>
        <taxon>Mycobacteriales</taxon>
        <taxon>Nocardiaceae</taxon>
        <taxon>Rhodococcus</taxon>
    </lineage>
</organism>
<sequence length="248" mass="26975">MSVHDPAEGSDLAGDDQHYRSFPTSSAASFCIGSAIDHLALVRTTIELTQRSRPFALYTVTRTALLSASRAVWMLHPDERAERQRRSLEMAFADAHNIKSLVNKSKRGAAIPLTEQQQEAADKAAESCRANLARVKAAGKTLGMKFGPKDPRPSETSIIADAASWCDRENTGTAHASNLLWMTNSGYAHGLSWQTKWSRTIVTGENGAMEGRIRATTPEIAQAVGAAFLMTQAAVALYEDRSRPRSDS</sequence>
<evidence type="ECO:0000313" key="1">
    <source>
        <dbReference type="EMBL" id="EKT79047.1"/>
    </source>
</evidence>
<proteinExistence type="predicted"/>
<accession>K8XLC1</accession>
<dbReference type="AlphaFoldDB" id="K8XLC1"/>
<dbReference type="RefSeq" id="WP_005261435.1">
    <property type="nucleotide sequence ID" value="NZ_AJYC02000090.1"/>
</dbReference>
<dbReference type="Proteomes" id="UP000005951">
    <property type="component" value="Unassembled WGS sequence"/>
</dbReference>
<name>K8XLC1_RHOOP</name>
<comment type="caution">
    <text evidence="1">The sequence shown here is derived from an EMBL/GenBank/DDBJ whole genome shotgun (WGS) entry which is preliminary data.</text>
</comment>
<dbReference type="EMBL" id="AJYC02000090">
    <property type="protein sequence ID" value="EKT79047.1"/>
    <property type="molecule type" value="Genomic_DNA"/>
</dbReference>
<gene>
    <name evidence="1" type="ORF">WSS_A29194</name>
</gene>
<evidence type="ECO:0000313" key="2">
    <source>
        <dbReference type="Proteomes" id="UP000005951"/>
    </source>
</evidence>